<proteinExistence type="predicted"/>
<gene>
    <name evidence="2" type="ORF">ABFB10_11925</name>
</gene>
<comment type="caution">
    <text evidence="2">The sequence shown here is derived from an EMBL/GenBank/DDBJ whole genome shotgun (WGS) entry which is preliminary data.</text>
</comment>
<keyword evidence="3" id="KW-1185">Reference proteome</keyword>
<organism evidence="2 3">
    <name type="scientific">Ponticoccus litoralis</name>
    <dbReference type="NCBI Taxonomy" id="422297"/>
    <lineage>
        <taxon>Bacteria</taxon>
        <taxon>Pseudomonadati</taxon>
        <taxon>Pseudomonadota</taxon>
        <taxon>Alphaproteobacteria</taxon>
        <taxon>Rhodobacterales</taxon>
        <taxon>Roseobacteraceae</taxon>
        <taxon>Ponticoccus</taxon>
    </lineage>
</organism>
<sequence length="219" mass="23493">MTLSDLAGAARGRGLALRGAFHPEAADRAPEGTGTIVMIGPDEPRFWPIFTAAPEYRDGAPDPLDRWSRRVIDALAQEVGASALYPSDGPPYAPFIRWAERTGTAWPSPVGPLVQAEAGLFISYRAALALPARLPLTDAPAQPCPRCARPCETACPVGALSPDHPYDVPRCKAHIASDAGKACRAGCLVRRACPVAVDFARLPEQSAFHQSAFMRNWRP</sequence>
<dbReference type="EMBL" id="JBDNCH010000002">
    <property type="protein sequence ID" value="MEN9061632.1"/>
    <property type="molecule type" value="Genomic_DNA"/>
</dbReference>
<feature type="domain" description="4Fe-4S ferredoxin-type" evidence="1">
    <location>
        <begin position="133"/>
        <end position="165"/>
    </location>
</feature>
<dbReference type="AlphaFoldDB" id="A0AAW9SMH9"/>
<protein>
    <submittedName>
        <fullName evidence="2">Ferredoxin</fullName>
    </submittedName>
</protein>
<name>A0AAW9SMH9_9RHOB</name>
<accession>A0AAW9SMH9</accession>
<reference evidence="2 3" key="1">
    <citation type="submission" date="2024-05" db="EMBL/GenBank/DDBJ databases">
        <title>Genome sequence of Ponticoccus litoralis KCCM 90028.</title>
        <authorList>
            <person name="Kim J.M."/>
            <person name="Lee J.K."/>
            <person name="Choi B.J."/>
            <person name="Bayburt H."/>
            <person name="Baek J.H."/>
            <person name="Jeon C.O."/>
        </authorList>
    </citation>
    <scope>NUCLEOTIDE SEQUENCE [LARGE SCALE GENOMIC DNA]</scope>
    <source>
        <strain evidence="2 3">KCCM 90028</strain>
    </source>
</reference>
<dbReference type="RefSeq" id="WP_347166685.1">
    <property type="nucleotide sequence ID" value="NZ_JBDNCH010000002.1"/>
</dbReference>
<dbReference type="InterPro" id="IPR017896">
    <property type="entry name" value="4Fe4S_Fe-S-bd"/>
</dbReference>
<evidence type="ECO:0000313" key="3">
    <source>
        <dbReference type="Proteomes" id="UP001428774"/>
    </source>
</evidence>
<evidence type="ECO:0000313" key="2">
    <source>
        <dbReference type="EMBL" id="MEN9061632.1"/>
    </source>
</evidence>
<dbReference type="PROSITE" id="PS51379">
    <property type="entry name" value="4FE4S_FER_2"/>
    <property type="match status" value="1"/>
</dbReference>
<evidence type="ECO:0000259" key="1">
    <source>
        <dbReference type="PROSITE" id="PS51379"/>
    </source>
</evidence>
<dbReference type="Proteomes" id="UP001428774">
    <property type="component" value="Unassembled WGS sequence"/>
</dbReference>